<gene>
    <name evidence="4" type="ORF">EG849_11735</name>
</gene>
<dbReference type="Pfam" id="PF04397">
    <property type="entry name" value="LytTR"/>
    <property type="match status" value="1"/>
</dbReference>
<reference evidence="4 5" key="1">
    <citation type="submission" date="2018-11" db="EMBL/GenBank/DDBJ databases">
        <title>Flavobacterium sp. nov., YIM 102600 draft genome.</title>
        <authorList>
            <person name="Li G."/>
            <person name="Jiang Y."/>
        </authorList>
    </citation>
    <scope>NUCLEOTIDE SEQUENCE [LARGE SCALE GENOMIC DNA]</scope>
    <source>
        <strain evidence="4 5">YIM 102600</strain>
    </source>
</reference>
<feature type="domain" description="HTH LytTR-type" evidence="3">
    <location>
        <begin position="159"/>
        <end position="261"/>
    </location>
</feature>
<evidence type="ECO:0000313" key="5">
    <source>
        <dbReference type="Proteomes" id="UP000271937"/>
    </source>
</evidence>
<dbReference type="Proteomes" id="UP000271937">
    <property type="component" value="Unassembled WGS sequence"/>
</dbReference>
<dbReference type="Gene3D" id="2.40.50.1020">
    <property type="entry name" value="LytTr DNA-binding domain"/>
    <property type="match status" value="1"/>
</dbReference>
<dbReference type="InterPro" id="IPR046947">
    <property type="entry name" value="LytR-like"/>
</dbReference>
<dbReference type="PANTHER" id="PTHR37299">
    <property type="entry name" value="TRANSCRIPTIONAL REGULATOR-RELATED"/>
    <property type="match status" value="1"/>
</dbReference>
<dbReference type="AlphaFoldDB" id="A0A3P3W6S6"/>
<sequence length="270" mass="30728">MSNSYVIINDNQENVLKIQSLCDEFQSLRFVASANDYDAGINAILEFQPSLVFLEIEPKDKKSKLSLLLINELYRYLKAIPKIVVTAKNESLAYEAIKFGVFDYLIFPHQIVDFRKTILRLEKTVQNDAEISIEAKGQAPVFIDNDIPSVVTKDSPLTICIKSYGDYRFLNAADIIYFQADNNSTDMHLNSGEMITAFKTLKHFENILPSEFYRIHNSYIINKNHISRIHTGNSVCFIKNTSTKIPFSKSYKGNVDLIIAAISSSDYLEI</sequence>
<dbReference type="PROSITE" id="PS50110">
    <property type="entry name" value="RESPONSE_REGULATORY"/>
    <property type="match status" value="1"/>
</dbReference>
<dbReference type="InterPro" id="IPR011006">
    <property type="entry name" value="CheY-like_superfamily"/>
</dbReference>
<keyword evidence="5" id="KW-1185">Reference proteome</keyword>
<dbReference type="RefSeq" id="WP_125013277.1">
    <property type="nucleotide sequence ID" value="NZ_RQVR01000013.1"/>
</dbReference>
<dbReference type="Gene3D" id="3.40.50.2300">
    <property type="match status" value="1"/>
</dbReference>
<dbReference type="PROSITE" id="PS50930">
    <property type="entry name" value="HTH_LYTTR"/>
    <property type="match status" value="1"/>
</dbReference>
<keyword evidence="4" id="KW-0238">DNA-binding</keyword>
<name>A0A3P3W6S6_9FLAO</name>
<dbReference type="PANTHER" id="PTHR37299:SF1">
    <property type="entry name" value="STAGE 0 SPORULATION PROTEIN A HOMOLOG"/>
    <property type="match status" value="1"/>
</dbReference>
<feature type="domain" description="Response regulatory" evidence="2">
    <location>
        <begin position="4"/>
        <end position="122"/>
    </location>
</feature>
<dbReference type="SMART" id="SM00850">
    <property type="entry name" value="LytTR"/>
    <property type="match status" value="1"/>
</dbReference>
<dbReference type="GO" id="GO:0003677">
    <property type="term" value="F:DNA binding"/>
    <property type="evidence" value="ECO:0007669"/>
    <property type="project" value="UniProtKB-KW"/>
</dbReference>
<evidence type="ECO:0000256" key="1">
    <source>
        <dbReference type="PROSITE-ProRule" id="PRU00169"/>
    </source>
</evidence>
<accession>A0A3P3W6S6</accession>
<comment type="caution">
    <text evidence="1">Lacks conserved residue(s) required for the propagation of feature annotation.</text>
</comment>
<dbReference type="SUPFAM" id="SSF52172">
    <property type="entry name" value="CheY-like"/>
    <property type="match status" value="1"/>
</dbReference>
<dbReference type="EMBL" id="RQVR01000013">
    <property type="protein sequence ID" value="RRJ89987.1"/>
    <property type="molecule type" value="Genomic_DNA"/>
</dbReference>
<protein>
    <submittedName>
        <fullName evidence="4">DNA-binding response regulator</fullName>
    </submittedName>
</protein>
<proteinExistence type="predicted"/>
<dbReference type="OrthoDB" id="2168082at2"/>
<organism evidence="4 5">
    <name type="scientific">Flavobacterium macacae</name>
    <dbReference type="NCBI Taxonomy" id="2488993"/>
    <lineage>
        <taxon>Bacteria</taxon>
        <taxon>Pseudomonadati</taxon>
        <taxon>Bacteroidota</taxon>
        <taxon>Flavobacteriia</taxon>
        <taxon>Flavobacteriales</taxon>
        <taxon>Flavobacteriaceae</taxon>
        <taxon>Flavobacterium</taxon>
    </lineage>
</organism>
<dbReference type="InterPro" id="IPR007492">
    <property type="entry name" value="LytTR_DNA-bd_dom"/>
</dbReference>
<evidence type="ECO:0000313" key="4">
    <source>
        <dbReference type="EMBL" id="RRJ89987.1"/>
    </source>
</evidence>
<dbReference type="GO" id="GO:0000156">
    <property type="term" value="F:phosphorelay response regulator activity"/>
    <property type="evidence" value="ECO:0007669"/>
    <property type="project" value="InterPro"/>
</dbReference>
<comment type="caution">
    <text evidence="4">The sequence shown here is derived from an EMBL/GenBank/DDBJ whole genome shotgun (WGS) entry which is preliminary data.</text>
</comment>
<evidence type="ECO:0000259" key="3">
    <source>
        <dbReference type="PROSITE" id="PS50930"/>
    </source>
</evidence>
<dbReference type="InterPro" id="IPR001789">
    <property type="entry name" value="Sig_transdc_resp-reg_receiver"/>
</dbReference>
<evidence type="ECO:0000259" key="2">
    <source>
        <dbReference type="PROSITE" id="PS50110"/>
    </source>
</evidence>